<sequence>MRWENRLGQTGIEKRAMLLLFVLMVFLIMGDTIASAKASAYPDKSTSTNQVAEPSLDNGLSGQLAQQQSEDVELGQIQKYWNDLKGQYGGYFPEGKLPELKELMFPSGKSLSAGQAMLGLAKFFLHEVLYSGKLLVTIVLLTVFTMLLETMQSAFERNAVSKVAYGIAYMVLIILAVNSFKTATSYASDAIGNMVQFMLAMVPLLLTLLAGTGGVTSAAVLHPLIVFMIHTIGTFIHLVVFPLLFFSAVLHLVSAISDKYKATQLANLLRNVGIGIMGILLTVFLGVLSVQGATGAVTDGVALRTAKFVTGNFVPVVGKMFSDATDTVMSASLLVKNAVGLAGVIVLLFLCAFPALKILTLALIYNLAGAVMQPLGDTPIVHCLQTIGKTLIYVFAALASVGLMFFLAVTIILTAGNATLMIR</sequence>
<reference evidence="2 3" key="1">
    <citation type="submission" date="2018-10" db="EMBL/GenBank/DDBJ databases">
        <title>Cohnella sp. M2MS4P-1, whole genome shotgun sequence.</title>
        <authorList>
            <person name="Tuo L."/>
        </authorList>
    </citation>
    <scope>NUCLEOTIDE SEQUENCE [LARGE SCALE GENOMIC DNA]</scope>
    <source>
        <strain evidence="2 3">M2MS4P-1</strain>
    </source>
</reference>
<feature type="transmembrane region" description="Helical" evidence="1">
    <location>
        <begin position="268"/>
        <end position="288"/>
    </location>
</feature>
<comment type="caution">
    <text evidence="2">The sequence shown here is derived from an EMBL/GenBank/DDBJ whole genome shotgun (WGS) entry which is preliminary data.</text>
</comment>
<evidence type="ECO:0000313" key="3">
    <source>
        <dbReference type="Proteomes" id="UP000282076"/>
    </source>
</evidence>
<evidence type="ECO:0000313" key="2">
    <source>
        <dbReference type="EMBL" id="RKP57174.1"/>
    </source>
</evidence>
<gene>
    <name evidence="2" type="primary">spoIIIAE</name>
    <name evidence="2" type="ORF">D7Z26_04100</name>
</gene>
<accession>A0A494Y3A5</accession>
<feature type="transmembrane region" description="Helical" evidence="1">
    <location>
        <begin position="128"/>
        <end position="147"/>
    </location>
</feature>
<keyword evidence="1" id="KW-1133">Transmembrane helix</keyword>
<feature type="transmembrane region" description="Helical" evidence="1">
    <location>
        <begin position="391"/>
        <end position="415"/>
    </location>
</feature>
<organism evidence="2 3">
    <name type="scientific">Cohnella endophytica</name>
    <dbReference type="NCBI Taxonomy" id="2419778"/>
    <lineage>
        <taxon>Bacteria</taxon>
        <taxon>Bacillati</taxon>
        <taxon>Bacillota</taxon>
        <taxon>Bacilli</taxon>
        <taxon>Bacillales</taxon>
        <taxon>Paenibacillaceae</taxon>
        <taxon>Cohnella</taxon>
    </lineage>
</organism>
<keyword evidence="3" id="KW-1185">Reference proteome</keyword>
<keyword evidence="1" id="KW-0472">Membrane</keyword>
<evidence type="ECO:0000256" key="1">
    <source>
        <dbReference type="SAM" id="Phobius"/>
    </source>
</evidence>
<dbReference type="EMBL" id="RBZM01000002">
    <property type="protein sequence ID" value="RKP57174.1"/>
    <property type="molecule type" value="Genomic_DNA"/>
</dbReference>
<feature type="transmembrane region" description="Helical" evidence="1">
    <location>
        <begin position="339"/>
        <end position="365"/>
    </location>
</feature>
<feature type="transmembrane region" description="Helical" evidence="1">
    <location>
        <begin position="197"/>
        <end position="221"/>
    </location>
</feature>
<dbReference type="RefSeq" id="WP_120974789.1">
    <property type="nucleotide sequence ID" value="NZ_RBZM01000002.1"/>
</dbReference>
<dbReference type="Pfam" id="PF09546">
    <property type="entry name" value="Spore_III_AE"/>
    <property type="match status" value="1"/>
</dbReference>
<protein>
    <submittedName>
        <fullName evidence="2">Stage III sporulation protein AE</fullName>
    </submittedName>
</protein>
<feature type="transmembrane region" description="Helical" evidence="1">
    <location>
        <begin position="159"/>
        <end position="177"/>
    </location>
</feature>
<dbReference type="Proteomes" id="UP000282076">
    <property type="component" value="Unassembled WGS sequence"/>
</dbReference>
<dbReference type="NCBIfam" id="TIGR02829">
    <property type="entry name" value="spore_III_AE"/>
    <property type="match status" value="1"/>
</dbReference>
<dbReference type="OrthoDB" id="2373222at2"/>
<dbReference type="InterPro" id="IPR014194">
    <property type="entry name" value="Spore_III_AE"/>
</dbReference>
<proteinExistence type="predicted"/>
<name>A0A494Y3A5_9BACL</name>
<dbReference type="AlphaFoldDB" id="A0A494Y3A5"/>
<feature type="transmembrane region" description="Helical" evidence="1">
    <location>
        <begin position="233"/>
        <end position="256"/>
    </location>
</feature>
<keyword evidence="1" id="KW-0812">Transmembrane</keyword>